<dbReference type="GeneID" id="8102747"/>
<evidence type="ECO:0000313" key="1">
    <source>
        <dbReference type="EMBL" id="EED15829.1"/>
    </source>
</evidence>
<dbReference type="AlphaFoldDB" id="B8MFW2"/>
<sequence>MPQAVITSTMKSLNGFMITLETTHIKELRIANDAYMVPSIEEEDEGIHKELPSSKTLSQLIQDHVQLPLESIQDVSRFTPLTGANAIPVGIPDSAKVKISETPILSTSTTSTSARMLDPYIKLPPEEYRREPIDSQLAMKFAKAWDKSKNYSGE</sequence>
<proteinExistence type="predicted"/>
<dbReference type="HOGENOM" id="CLU_1705425_0_0_1"/>
<accession>B8MFW2</accession>
<dbReference type="EMBL" id="EQ962656">
    <property type="protein sequence ID" value="EED15829.1"/>
    <property type="molecule type" value="Genomic_DNA"/>
</dbReference>
<gene>
    <name evidence="1" type="ORF">TSTA_009510</name>
</gene>
<dbReference type="Proteomes" id="UP000001745">
    <property type="component" value="Unassembled WGS sequence"/>
</dbReference>
<protein>
    <submittedName>
        <fullName evidence="1">Uncharacterized protein</fullName>
    </submittedName>
</protein>
<dbReference type="PhylomeDB" id="B8MFW2"/>
<dbReference type="RefSeq" id="XP_002483063.1">
    <property type="nucleotide sequence ID" value="XM_002483018.1"/>
</dbReference>
<evidence type="ECO:0000313" key="2">
    <source>
        <dbReference type="Proteomes" id="UP000001745"/>
    </source>
</evidence>
<dbReference type="VEuPathDB" id="FungiDB:TSTA_009510"/>
<dbReference type="InParanoid" id="B8MFW2"/>
<reference evidence="2" key="1">
    <citation type="journal article" date="2015" name="Genome Announc.">
        <title>Genome sequence of the AIDS-associated pathogen Penicillium marneffei (ATCC18224) and its near taxonomic relative Talaromyces stipitatus (ATCC10500).</title>
        <authorList>
            <person name="Nierman W.C."/>
            <person name="Fedorova-Abrams N.D."/>
            <person name="Andrianopoulos A."/>
        </authorList>
    </citation>
    <scope>NUCLEOTIDE SEQUENCE [LARGE SCALE GENOMIC DNA]</scope>
    <source>
        <strain evidence="2">ATCC 10500 / CBS 375.48 / QM 6759 / NRRL 1006</strain>
    </source>
</reference>
<name>B8MFW2_TALSN</name>
<keyword evidence="2" id="KW-1185">Reference proteome</keyword>
<organism evidence="1 2">
    <name type="scientific">Talaromyces stipitatus (strain ATCC 10500 / CBS 375.48 / QM 6759 / NRRL 1006)</name>
    <name type="common">Penicillium stipitatum</name>
    <dbReference type="NCBI Taxonomy" id="441959"/>
    <lineage>
        <taxon>Eukaryota</taxon>
        <taxon>Fungi</taxon>
        <taxon>Dikarya</taxon>
        <taxon>Ascomycota</taxon>
        <taxon>Pezizomycotina</taxon>
        <taxon>Eurotiomycetes</taxon>
        <taxon>Eurotiomycetidae</taxon>
        <taxon>Eurotiales</taxon>
        <taxon>Trichocomaceae</taxon>
        <taxon>Talaromyces</taxon>
        <taxon>Talaromyces sect. Talaromyces</taxon>
    </lineage>
</organism>